<accession>A0A7W9Z183</accession>
<evidence type="ECO:0000256" key="1">
    <source>
        <dbReference type="SAM" id="Phobius"/>
    </source>
</evidence>
<sequence length="214" mass="22757">MLEVSRKRGVWLWRLGTGIARNAARLASRCILTASLGGLAALALAPFFLTPLLFIAVTGLFWLVERARNWHGALVSGWLCGFGHFVIGLSGIAESFYVDAEQFGALAVPAIGGLSAFLALFPALACATAKGIGSTGWRLLLAFAVCWSAFEWLRGHVLTGFPWNLIGYAWGVTDETLQAVSVFGIYGLGFLTIIVTAMPGLAVGGSIARPGVWR</sequence>
<dbReference type="GO" id="GO:0016020">
    <property type="term" value="C:membrane"/>
    <property type="evidence" value="ECO:0007669"/>
    <property type="project" value="InterPro"/>
</dbReference>
<keyword evidence="4" id="KW-1185">Reference proteome</keyword>
<evidence type="ECO:0000313" key="4">
    <source>
        <dbReference type="Proteomes" id="UP000535501"/>
    </source>
</evidence>
<keyword evidence="3" id="KW-0449">Lipoprotein</keyword>
<keyword evidence="3" id="KW-0808">Transferase</keyword>
<proteinExistence type="predicted"/>
<dbReference type="AlphaFoldDB" id="A0A7W9Z183"/>
<evidence type="ECO:0000313" key="3">
    <source>
        <dbReference type="EMBL" id="MBB6182175.1"/>
    </source>
</evidence>
<dbReference type="Pfam" id="PF20154">
    <property type="entry name" value="LNT_N"/>
    <property type="match status" value="1"/>
</dbReference>
<dbReference type="InterPro" id="IPR045378">
    <property type="entry name" value="LNT_N"/>
</dbReference>
<protein>
    <submittedName>
        <fullName evidence="3">Apolipoprotein N-acyltransferase</fullName>
    </submittedName>
</protein>
<reference evidence="3 4" key="1">
    <citation type="submission" date="2020-08" db="EMBL/GenBank/DDBJ databases">
        <title>Genomic Encyclopedia of Type Strains, Phase IV (KMG-IV): sequencing the most valuable type-strain genomes for metagenomic binning, comparative biology and taxonomic classification.</title>
        <authorList>
            <person name="Goeker M."/>
        </authorList>
    </citation>
    <scope>NUCLEOTIDE SEQUENCE [LARGE SCALE GENOMIC DNA]</scope>
    <source>
        <strain evidence="3 4">DSM 102134</strain>
    </source>
</reference>
<keyword evidence="3" id="KW-0012">Acyltransferase</keyword>
<dbReference type="EMBL" id="JACHEJ010000021">
    <property type="protein sequence ID" value="MBB6182175.1"/>
    <property type="molecule type" value="Genomic_DNA"/>
</dbReference>
<keyword evidence="1" id="KW-0472">Membrane</keyword>
<dbReference type="GO" id="GO:0042158">
    <property type="term" value="P:lipoprotein biosynthetic process"/>
    <property type="evidence" value="ECO:0007669"/>
    <property type="project" value="InterPro"/>
</dbReference>
<dbReference type="GO" id="GO:0016410">
    <property type="term" value="F:N-acyltransferase activity"/>
    <property type="evidence" value="ECO:0007669"/>
    <property type="project" value="InterPro"/>
</dbReference>
<keyword evidence="1" id="KW-0812">Transmembrane</keyword>
<feature type="transmembrane region" description="Helical" evidence="1">
    <location>
        <begin position="183"/>
        <end position="208"/>
    </location>
</feature>
<dbReference type="InterPro" id="IPR004563">
    <property type="entry name" value="Apolipo_AcylTrfase"/>
</dbReference>
<feature type="transmembrane region" description="Helical" evidence="1">
    <location>
        <begin position="39"/>
        <end position="63"/>
    </location>
</feature>
<evidence type="ECO:0000259" key="2">
    <source>
        <dbReference type="Pfam" id="PF20154"/>
    </source>
</evidence>
<dbReference type="RefSeq" id="WP_077549207.1">
    <property type="nucleotide sequence ID" value="NZ_CANLQM010000012.1"/>
</dbReference>
<dbReference type="Proteomes" id="UP000535501">
    <property type="component" value="Unassembled WGS sequence"/>
</dbReference>
<organism evidence="3 4">
    <name type="scientific">Pseudorhizobium flavum</name>
    <dbReference type="NCBI Taxonomy" id="1335061"/>
    <lineage>
        <taxon>Bacteria</taxon>
        <taxon>Pseudomonadati</taxon>
        <taxon>Pseudomonadota</taxon>
        <taxon>Alphaproteobacteria</taxon>
        <taxon>Hyphomicrobiales</taxon>
        <taxon>Rhizobiaceae</taxon>
        <taxon>Rhizobium/Agrobacterium group</taxon>
        <taxon>Pseudorhizobium</taxon>
    </lineage>
</organism>
<feature type="transmembrane region" description="Helical" evidence="1">
    <location>
        <begin position="75"/>
        <end position="97"/>
    </location>
</feature>
<dbReference type="PANTHER" id="PTHR38686:SF1">
    <property type="entry name" value="APOLIPOPROTEIN N-ACYLTRANSFERASE"/>
    <property type="match status" value="1"/>
</dbReference>
<comment type="caution">
    <text evidence="3">The sequence shown here is derived from an EMBL/GenBank/DDBJ whole genome shotgun (WGS) entry which is preliminary data.</text>
</comment>
<feature type="domain" description="Apolipoprotein N-acyltransferase N-terminal" evidence="2">
    <location>
        <begin position="37"/>
        <end position="197"/>
    </location>
</feature>
<dbReference type="PANTHER" id="PTHR38686">
    <property type="entry name" value="APOLIPOPROTEIN N-ACYLTRANSFERASE"/>
    <property type="match status" value="1"/>
</dbReference>
<gene>
    <name evidence="3" type="ORF">HNQ75_004164</name>
</gene>
<keyword evidence="1" id="KW-1133">Transmembrane helix</keyword>
<name>A0A7W9Z183_9HYPH</name>
<feature type="transmembrane region" description="Helical" evidence="1">
    <location>
        <begin position="103"/>
        <end position="127"/>
    </location>
</feature>
<feature type="transmembrane region" description="Helical" evidence="1">
    <location>
        <begin position="139"/>
        <end position="163"/>
    </location>
</feature>